<dbReference type="Gramene" id="C.cajan_01811.t">
    <property type="protein sequence ID" value="C.cajan_01811.t"/>
    <property type="gene ID" value="C.cajan_01811"/>
</dbReference>
<dbReference type="InterPro" id="IPR003245">
    <property type="entry name" value="Phytocyanin_dom"/>
</dbReference>
<name>A0A151SLC3_CAJCA</name>
<feature type="signal peptide" evidence="10">
    <location>
        <begin position="1"/>
        <end position="23"/>
    </location>
</feature>
<dbReference type="Proteomes" id="UP000075243">
    <property type="component" value="Chromosome 11"/>
</dbReference>
<protein>
    <submittedName>
        <fullName evidence="12">Early nodulin-like protein 2</fullName>
    </submittedName>
</protein>
<dbReference type="Gene3D" id="2.60.40.420">
    <property type="entry name" value="Cupredoxins - blue copper proteins"/>
    <property type="match status" value="1"/>
</dbReference>
<keyword evidence="8" id="KW-0449">Lipoprotein</keyword>
<evidence type="ECO:0000256" key="4">
    <source>
        <dbReference type="ARBA" id="ARBA00022729"/>
    </source>
</evidence>
<keyword evidence="13" id="KW-1185">Reference proteome</keyword>
<keyword evidence="5" id="KW-0472">Membrane</keyword>
<dbReference type="InterPro" id="IPR008972">
    <property type="entry name" value="Cupredoxin"/>
</dbReference>
<feature type="chain" id="PRO_5007588578" evidence="10">
    <location>
        <begin position="24"/>
        <end position="174"/>
    </location>
</feature>
<dbReference type="PANTHER" id="PTHR33021">
    <property type="entry name" value="BLUE COPPER PROTEIN"/>
    <property type="match status" value="1"/>
</dbReference>
<evidence type="ECO:0000256" key="2">
    <source>
        <dbReference type="ARBA" id="ARBA00022475"/>
    </source>
</evidence>
<comment type="similarity">
    <text evidence="9">Belongs to the early nodulin-like (ENODL) family.</text>
</comment>
<dbReference type="GO" id="GO:0098552">
    <property type="term" value="C:side of membrane"/>
    <property type="evidence" value="ECO:0007669"/>
    <property type="project" value="UniProtKB-KW"/>
</dbReference>
<dbReference type="EMBL" id="CM003613">
    <property type="protein sequence ID" value="KYP55636.1"/>
    <property type="molecule type" value="Genomic_DNA"/>
</dbReference>
<evidence type="ECO:0000256" key="1">
    <source>
        <dbReference type="ARBA" id="ARBA00004609"/>
    </source>
</evidence>
<dbReference type="GO" id="GO:0005886">
    <property type="term" value="C:plasma membrane"/>
    <property type="evidence" value="ECO:0007669"/>
    <property type="project" value="UniProtKB-SubCell"/>
</dbReference>
<dbReference type="SUPFAM" id="SSF49503">
    <property type="entry name" value="Cupredoxins"/>
    <property type="match status" value="1"/>
</dbReference>
<keyword evidence="3" id="KW-0336">GPI-anchor</keyword>
<comment type="subcellular location">
    <subcellularLocation>
        <location evidence="1">Cell membrane</location>
        <topology evidence="1">Lipid-anchor</topology>
        <topology evidence="1">GPI-anchor</topology>
    </subcellularLocation>
</comment>
<keyword evidence="7" id="KW-0325">Glycoprotein</keyword>
<dbReference type="STRING" id="3821.A0A151SLC3"/>
<dbReference type="OrthoDB" id="959565at2759"/>
<gene>
    <name evidence="12" type="ORF">KK1_001858</name>
</gene>
<keyword evidence="4 10" id="KW-0732">Signal</keyword>
<dbReference type="CDD" id="cd11019">
    <property type="entry name" value="OsENODL1_like"/>
    <property type="match status" value="1"/>
</dbReference>
<organism evidence="12 13">
    <name type="scientific">Cajanus cajan</name>
    <name type="common">Pigeon pea</name>
    <name type="synonym">Cajanus indicus</name>
    <dbReference type="NCBI Taxonomy" id="3821"/>
    <lineage>
        <taxon>Eukaryota</taxon>
        <taxon>Viridiplantae</taxon>
        <taxon>Streptophyta</taxon>
        <taxon>Embryophyta</taxon>
        <taxon>Tracheophyta</taxon>
        <taxon>Spermatophyta</taxon>
        <taxon>Magnoliopsida</taxon>
        <taxon>eudicotyledons</taxon>
        <taxon>Gunneridae</taxon>
        <taxon>Pentapetalae</taxon>
        <taxon>rosids</taxon>
        <taxon>fabids</taxon>
        <taxon>Fabales</taxon>
        <taxon>Fabaceae</taxon>
        <taxon>Papilionoideae</taxon>
        <taxon>50 kb inversion clade</taxon>
        <taxon>NPAAA clade</taxon>
        <taxon>indigoferoid/millettioid clade</taxon>
        <taxon>Phaseoleae</taxon>
        <taxon>Cajanus</taxon>
    </lineage>
</organism>
<evidence type="ECO:0000313" key="12">
    <source>
        <dbReference type="EMBL" id="KYP55636.1"/>
    </source>
</evidence>
<evidence type="ECO:0000256" key="6">
    <source>
        <dbReference type="ARBA" id="ARBA00023157"/>
    </source>
</evidence>
<proteinExistence type="inferred from homology"/>
<dbReference type="PROSITE" id="PS51485">
    <property type="entry name" value="PHYTOCYANIN"/>
    <property type="match status" value="1"/>
</dbReference>
<dbReference type="PANTHER" id="PTHR33021:SF289">
    <property type="entry name" value="EARLY NODULIN-LIKE PROTEIN 5-RELATED"/>
    <property type="match status" value="1"/>
</dbReference>
<evidence type="ECO:0000256" key="3">
    <source>
        <dbReference type="ARBA" id="ARBA00022622"/>
    </source>
</evidence>
<accession>A0A151SLC3</accession>
<evidence type="ECO:0000256" key="10">
    <source>
        <dbReference type="SAM" id="SignalP"/>
    </source>
</evidence>
<evidence type="ECO:0000259" key="11">
    <source>
        <dbReference type="PROSITE" id="PS51485"/>
    </source>
</evidence>
<evidence type="ECO:0000256" key="8">
    <source>
        <dbReference type="ARBA" id="ARBA00023288"/>
    </source>
</evidence>
<feature type="domain" description="Phytocyanin" evidence="11">
    <location>
        <begin position="24"/>
        <end position="127"/>
    </location>
</feature>
<dbReference type="AlphaFoldDB" id="A0A151SLC3"/>
<dbReference type="InterPro" id="IPR039391">
    <property type="entry name" value="Phytocyanin-like"/>
</dbReference>
<sequence length="174" mass="19655">MTILFKVFLCLILIFCCSSLVNCTEFEVGGHDGWIVPKSKDDDQMYNQWASNNRFKVNDTLLFKYKKDSVMEVIEEEYEKCKSSHPLFFSNNGDTVFKFNQAGLFFFISGVSGHCDRGQKMIIKVLDIEATPPPQSANDTAQKPHKSGAAEMTPMRTITTLAIFVLSTLCFILV</sequence>
<evidence type="ECO:0000256" key="9">
    <source>
        <dbReference type="ARBA" id="ARBA00035011"/>
    </source>
</evidence>
<evidence type="ECO:0000256" key="5">
    <source>
        <dbReference type="ARBA" id="ARBA00023136"/>
    </source>
</evidence>
<reference evidence="12 13" key="1">
    <citation type="journal article" date="2012" name="Nat. Biotechnol.">
        <title>Draft genome sequence of pigeonpea (Cajanus cajan), an orphan legume crop of resource-poor farmers.</title>
        <authorList>
            <person name="Varshney R.K."/>
            <person name="Chen W."/>
            <person name="Li Y."/>
            <person name="Bharti A.K."/>
            <person name="Saxena R.K."/>
            <person name="Schlueter J.A."/>
            <person name="Donoghue M.T."/>
            <person name="Azam S."/>
            <person name="Fan G."/>
            <person name="Whaley A.M."/>
            <person name="Farmer A.D."/>
            <person name="Sheridan J."/>
            <person name="Iwata A."/>
            <person name="Tuteja R."/>
            <person name="Penmetsa R.V."/>
            <person name="Wu W."/>
            <person name="Upadhyaya H.D."/>
            <person name="Yang S.P."/>
            <person name="Shah T."/>
            <person name="Saxena K.B."/>
            <person name="Michael T."/>
            <person name="McCombie W.R."/>
            <person name="Yang B."/>
            <person name="Zhang G."/>
            <person name="Yang H."/>
            <person name="Wang J."/>
            <person name="Spillane C."/>
            <person name="Cook D.R."/>
            <person name="May G.D."/>
            <person name="Xu X."/>
            <person name="Jackson S.A."/>
        </authorList>
    </citation>
    <scope>NUCLEOTIDE SEQUENCE [LARGE SCALE GENOMIC DNA]</scope>
    <source>
        <strain evidence="13">cv. Asha</strain>
    </source>
</reference>
<dbReference type="InterPro" id="IPR041846">
    <property type="entry name" value="ENL_dom"/>
</dbReference>
<dbReference type="FunFam" id="2.60.40.420:FF:000010">
    <property type="entry name" value="Early nodulin-like protein 1"/>
    <property type="match status" value="1"/>
</dbReference>
<evidence type="ECO:0000313" key="13">
    <source>
        <dbReference type="Proteomes" id="UP000075243"/>
    </source>
</evidence>
<dbReference type="OMA" id="MIVKVME"/>
<evidence type="ECO:0000256" key="7">
    <source>
        <dbReference type="ARBA" id="ARBA00023180"/>
    </source>
</evidence>
<keyword evidence="2" id="KW-1003">Cell membrane</keyword>
<dbReference type="GO" id="GO:0009055">
    <property type="term" value="F:electron transfer activity"/>
    <property type="evidence" value="ECO:0007669"/>
    <property type="project" value="InterPro"/>
</dbReference>
<dbReference type="Pfam" id="PF02298">
    <property type="entry name" value="Cu_bind_like"/>
    <property type="match status" value="1"/>
</dbReference>
<keyword evidence="6" id="KW-1015">Disulfide bond</keyword>